<evidence type="ECO:0000313" key="3">
    <source>
        <dbReference type="EMBL" id="CAD7248941.1"/>
    </source>
</evidence>
<dbReference type="EMBL" id="CAJPEV010002071">
    <property type="protein sequence ID" value="CAG0895531.1"/>
    <property type="molecule type" value="Genomic_DNA"/>
</dbReference>
<dbReference type="GO" id="GO:0005452">
    <property type="term" value="F:solute:inorganic anion antiporter activity"/>
    <property type="evidence" value="ECO:0007669"/>
    <property type="project" value="InterPro"/>
</dbReference>
<feature type="compositionally biased region" description="Basic residues" evidence="1">
    <location>
        <begin position="71"/>
        <end position="85"/>
    </location>
</feature>
<dbReference type="InterPro" id="IPR016152">
    <property type="entry name" value="PTrfase/Anion_transptr"/>
</dbReference>
<protein>
    <recommendedName>
        <fullName evidence="2">Band 3 cytoplasmic domain-containing protein</fullName>
    </recommendedName>
</protein>
<dbReference type="InterPro" id="IPR013769">
    <property type="entry name" value="Band3_cytoplasmic_dom"/>
</dbReference>
<evidence type="ECO:0000313" key="4">
    <source>
        <dbReference type="Proteomes" id="UP000677054"/>
    </source>
</evidence>
<reference evidence="3" key="1">
    <citation type="submission" date="2020-11" db="EMBL/GenBank/DDBJ databases">
        <authorList>
            <person name="Tran Van P."/>
        </authorList>
    </citation>
    <scope>NUCLEOTIDE SEQUENCE</scope>
</reference>
<dbReference type="GO" id="GO:0008509">
    <property type="term" value="F:monoatomic anion transmembrane transporter activity"/>
    <property type="evidence" value="ECO:0007669"/>
    <property type="project" value="InterPro"/>
</dbReference>
<dbReference type="Proteomes" id="UP000677054">
    <property type="component" value="Unassembled WGS sequence"/>
</dbReference>
<dbReference type="Pfam" id="PF07565">
    <property type="entry name" value="Band_3_cyto"/>
    <property type="match status" value="1"/>
</dbReference>
<dbReference type="GO" id="GO:0005886">
    <property type="term" value="C:plasma membrane"/>
    <property type="evidence" value="ECO:0007669"/>
    <property type="project" value="TreeGrafter"/>
</dbReference>
<gene>
    <name evidence="3" type="ORF">DSTB1V02_LOCUS8744</name>
</gene>
<feature type="compositionally biased region" description="Basic and acidic residues" evidence="1">
    <location>
        <begin position="86"/>
        <end position="99"/>
    </location>
</feature>
<name>A0A7R8XK97_9CRUS</name>
<dbReference type="PANTHER" id="PTHR11453">
    <property type="entry name" value="ANION EXCHANGE PROTEIN"/>
    <property type="match status" value="1"/>
</dbReference>
<dbReference type="OrthoDB" id="1735926at2759"/>
<dbReference type="InterPro" id="IPR003020">
    <property type="entry name" value="HCO3_transpt_euk"/>
</dbReference>
<keyword evidence="4" id="KW-1185">Reference proteome</keyword>
<evidence type="ECO:0000259" key="2">
    <source>
        <dbReference type="Pfam" id="PF07565"/>
    </source>
</evidence>
<feature type="region of interest" description="Disordered" evidence="1">
    <location>
        <begin position="27"/>
        <end position="104"/>
    </location>
</feature>
<dbReference type="SUPFAM" id="SSF55804">
    <property type="entry name" value="Phoshotransferase/anion transport protein"/>
    <property type="match status" value="1"/>
</dbReference>
<dbReference type="EMBL" id="LR901588">
    <property type="protein sequence ID" value="CAD7248941.1"/>
    <property type="molecule type" value="Genomic_DNA"/>
</dbReference>
<dbReference type="Gene3D" id="3.40.930.10">
    <property type="entry name" value="Mannitol-specific EII, Chain A"/>
    <property type="match status" value="1"/>
</dbReference>
<accession>A0A7R8XK97</accession>
<organism evidence="3">
    <name type="scientific">Darwinula stevensoni</name>
    <dbReference type="NCBI Taxonomy" id="69355"/>
    <lineage>
        <taxon>Eukaryota</taxon>
        <taxon>Metazoa</taxon>
        <taxon>Ecdysozoa</taxon>
        <taxon>Arthropoda</taxon>
        <taxon>Crustacea</taxon>
        <taxon>Oligostraca</taxon>
        <taxon>Ostracoda</taxon>
        <taxon>Podocopa</taxon>
        <taxon>Podocopida</taxon>
        <taxon>Darwinulocopina</taxon>
        <taxon>Darwinuloidea</taxon>
        <taxon>Darwinulidae</taxon>
        <taxon>Darwinula</taxon>
    </lineage>
</organism>
<evidence type="ECO:0000256" key="1">
    <source>
        <dbReference type="SAM" id="MobiDB-lite"/>
    </source>
</evidence>
<sequence length="372" mass="42444">MGVYSKSEPLIDPSVHRPWVIDSARSVAEEAARDPGASENVRPFYGEKDYQGHRAHTDYSGVHVPGTDGHRSRRSHRLHHHHQKRHSSDSQKEKEDKRPGTPPSIRVQLILGENEDDMHESHPLFSEMEELTREGEEMEWRETARWVKFEEDVEEGGNRWSKPRVATLSLHSLFELRSFIMSGIVLLDMEAQTMEQVADLTIENWINTNALQFNLNEKVKDALLRRHRHQHERRKDNSTSNVSRLPIIRSLAEIGRSYSPSKSLKTAMSAAFKLSVPQFASRNGNAGSTEKMFLTVEDHGQGLVQGQSLTPVSLSEGSRGNSLGDIIEDEKEERKHKKCNWYKIKTSLNGLYWAVPQQEGDDLRKSELGTLK</sequence>
<dbReference type="GO" id="GO:0051453">
    <property type="term" value="P:regulation of intracellular pH"/>
    <property type="evidence" value="ECO:0007669"/>
    <property type="project" value="TreeGrafter"/>
</dbReference>
<dbReference type="PANTHER" id="PTHR11453:SF36">
    <property type="entry name" value="ANION EXCHANGE PROTEIN"/>
    <property type="match status" value="1"/>
</dbReference>
<dbReference type="GO" id="GO:0008510">
    <property type="term" value="F:sodium:bicarbonate symporter activity"/>
    <property type="evidence" value="ECO:0007669"/>
    <property type="project" value="TreeGrafter"/>
</dbReference>
<feature type="compositionally biased region" description="Basic and acidic residues" evidence="1">
    <location>
        <begin position="45"/>
        <end position="57"/>
    </location>
</feature>
<proteinExistence type="predicted"/>
<feature type="domain" description="Band 3 cytoplasmic" evidence="2">
    <location>
        <begin position="122"/>
        <end position="276"/>
    </location>
</feature>
<dbReference type="AlphaFoldDB" id="A0A7R8XK97"/>